<feature type="compositionally biased region" description="Basic and acidic residues" evidence="4">
    <location>
        <begin position="74"/>
        <end position="84"/>
    </location>
</feature>
<feature type="compositionally biased region" description="Basic and acidic residues" evidence="4">
    <location>
        <begin position="252"/>
        <end position="278"/>
    </location>
</feature>
<feature type="compositionally biased region" description="Basic and acidic residues" evidence="4">
    <location>
        <begin position="137"/>
        <end position="147"/>
    </location>
</feature>
<evidence type="ECO:0000256" key="3">
    <source>
        <dbReference type="SAM" id="Coils"/>
    </source>
</evidence>
<dbReference type="InterPro" id="IPR000504">
    <property type="entry name" value="RRM_dom"/>
</dbReference>
<name>A0ABQ7JE44_9APIC</name>
<evidence type="ECO:0000256" key="4">
    <source>
        <dbReference type="SAM" id="MobiDB-lite"/>
    </source>
</evidence>
<feature type="compositionally biased region" description="Basic and acidic residues" evidence="4">
    <location>
        <begin position="221"/>
        <end position="243"/>
    </location>
</feature>
<reference evidence="6 7" key="1">
    <citation type="journal article" date="2020" name="bioRxiv">
        <title>Metabolic contributions of an alphaproteobacterial endosymbiont in the apicomplexan Cardiosporidium cionae.</title>
        <authorList>
            <person name="Hunter E.S."/>
            <person name="Paight C.J."/>
            <person name="Lane C.E."/>
        </authorList>
    </citation>
    <scope>NUCLEOTIDE SEQUENCE [LARGE SCALE GENOMIC DNA]</scope>
    <source>
        <strain evidence="6">ESH_2018</strain>
    </source>
</reference>
<proteinExistence type="predicted"/>
<evidence type="ECO:0000256" key="2">
    <source>
        <dbReference type="PROSITE-ProRule" id="PRU00176"/>
    </source>
</evidence>
<dbReference type="Gene3D" id="3.30.70.330">
    <property type="match status" value="1"/>
</dbReference>
<dbReference type="InterPro" id="IPR045137">
    <property type="entry name" value="RBM26/27"/>
</dbReference>
<sequence length="1051" mass="118211">MGSATANEIQLGLSEISSQDELSDAGKLKDTTEDDGNRSVGMDRIPLKSKDSEKDKCLSDEISPSNVGNSVNRDPTHSSSNEHKERKKSHRDNSRVHSRSARQPDEFSNTYGARPIPQSHSPYRSGDTAQEESPLTSRRDRSREGHYHRAYGPSKTYNRRRNEEGTRRRRSREQETSSISSRDRYKRSRKELPWRNQGGGSSLLVNRVGVSSTMETVSNSSRDETRPQTANSHDRNISMKDRPPISQEEGGEQLHEEAKPHMRRKFESTENNRRHEILDGDTDPYSTSSPTVNPAAGGVIENRGGGSFERTFLDQIISERIPFRASVNELQRSKLNKVEFNPTGVDESVERWSGDDIEISEGDRYEGEDALHVEGRLTIADDSVEVERNRHVWYGQNFPGHSYQKTLQGEPDDVSYNDAILPYGDASFHQAKEGSPIGMAGNLLSPVSPRNDHAHAGKRNDSLNFSYGLPHLRRFPQHSFHPNRGHDPGMVNPDDPPALPLYDTYAGLGGVRLTPAPARPIPRSHLPPRFPHILGPMPSTRTLPTSTLRHTLGPLNTSGILPHPNPSLDPRIIRRYETPSFQPHPQQMQLPRDAISPWEFYTDSLMPSREQEWQKSPPEGRMSVRVNDNEVLRRRPPLGAMIARPLLPDSGSHADISIPFGEASVRRESSTEKTIMLSRLPPELCTLDALNSYFKMFGVIQDIRCERAQHCAFIEFFDASSANQSLQSEPFGLSHIGVMLVQNRSNLPIRDLHPVLASSAPTAESAAPVVQKMPSQPQNKFESEEYLKKKEQQLQNERLKETLDQKQNNLLKKLTKRLQETIAASTAASIPEEKKSHYAQVIRKLRAQLEELNESINASKYPKKSAEEMRLEEKLANLERVAAREGVDTKKVLSAALKSHPYKLDYRTSYVKVSDIPEAITDQETLSEWVALHNDSLFGNAIDVFSLERDSDGLIFCCIKYISRHSAEQVMNEREKLDFSLEWLEVGPHDRTILSEANSKSVSHIATHVEDSGHPPSLVDEVETNAIVEDIGASACHFDHHETEVDYGDDV</sequence>
<protein>
    <recommendedName>
        <fullName evidence="5">RRM domain-containing protein</fullName>
    </recommendedName>
</protein>
<feature type="compositionally biased region" description="Basic residues" evidence="4">
    <location>
        <begin position="85"/>
        <end position="100"/>
    </location>
</feature>
<dbReference type="InterPro" id="IPR035979">
    <property type="entry name" value="RBD_domain_sf"/>
</dbReference>
<comment type="caution">
    <text evidence="6">The sequence shown here is derived from an EMBL/GenBank/DDBJ whole genome shotgun (WGS) entry which is preliminary data.</text>
</comment>
<dbReference type="SUPFAM" id="SSF54928">
    <property type="entry name" value="RNA-binding domain, RBD"/>
    <property type="match status" value="1"/>
</dbReference>
<dbReference type="PANTHER" id="PTHR14398">
    <property type="entry name" value="RNA RECOGNITION RRM/RNP DOMAIN"/>
    <property type="match status" value="1"/>
</dbReference>
<dbReference type="InterPro" id="IPR012677">
    <property type="entry name" value="Nucleotide-bd_a/b_plait_sf"/>
</dbReference>
<keyword evidence="7" id="KW-1185">Reference proteome</keyword>
<evidence type="ECO:0000313" key="7">
    <source>
        <dbReference type="Proteomes" id="UP000823046"/>
    </source>
</evidence>
<dbReference type="EMBL" id="JADAQX010000068">
    <property type="protein sequence ID" value="KAF8822268.1"/>
    <property type="molecule type" value="Genomic_DNA"/>
</dbReference>
<feature type="coiled-coil region" evidence="3">
    <location>
        <begin position="789"/>
        <end position="855"/>
    </location>
</feature>
<evidence type="ECO:0000313" key="6">
    <source>
        <dbReference type="EMBL" id="KAF8822268.1"/>
    </source>
</evidence>
<feature type="compositionally biased region" description="Polar residues" evidence="4">
    <location>
        <begin position="209"/>
        <end position="220"/>
    </location>
</feature>
<accession>A0ABQ7JE44</accession>
<organism evidence="6 7">
    <name type="scientific">Cardiosporidium cionae</name>
    <dbReference type="NCBI Taxonomy" id="476202"/>
    <lineage>
        <taxon>Eukaryota</taxon>
        <taxon>Sar</taxon>
        <taxon>Alveolata</taxon>
        <taxon>Apicomplexa</taxon>
        <taxon>Aconoidasida</taxon>
        <taxon>Nephromycida</taxon>
        <taxon>Cardiosporidium</taxon>
    </lineage>
</organism>
<keyword evidence="3" id="KW-0175">Coiled coil</keyword>
<feature type="compositionally biased region" description="Basic and acidic residues" evidence="4">
    <location>
        <begin position="24"/>
        <end position="37"/>
    </location>
</feature>
<feature type="domain" description="RRM" evidence="5">
    <location>
        <begin position="673"/>
        <end position="754"/>
    </location>
</feature>
<dbReference type="PROSITE" id="PS50102">
    <property type="entry name" value="RRM"/>
    <property type="match status" value="1"/>
</dbReference>
<dbReference type="PANTHER" id="PTHR14398:SF0">
    <property type="entry name" value="ZINC FINGER PROTEIN SWM"/>
    <property type="match status" value="1"/>
</dbReference>
<dbReference type="Proteomes" id="UP000823046">
    <property type="component" value="Unassembled WGS sequence"/>
</dbReference>
<feature type="compositionally biased region" description="Polar residues" evidence="4">
    <location>
        <begin position="62"/>
        <end position="73"/>
    </location>
</feature>
<feature type="compositionally biased region" description="Basic and acidic residues" evidence="4">
    <location>
        <begin position="45"/>
        <end position="59"/>
    </location>
</feature>
<evidence type="ECO:0000256" key="1">
    <source>
        <dbReference type="ARBA" id="ARBA00022884"/>
    </source>
</evidence>
<feature type="region of interest" description="Disordered" evidence="4">
    <location>
        <begin position="1"/>
        <end position="303"/>
    </location>
</feature>
<evidence type="ECO:0000259" key="5">
    <source>
        <dbReference type="PROSITE" id="PS50102"/>
    </source>
</evidence>
<feature type="compositionally biased region" description="Polar residues" evidence="4">
    <location>
        <begin position="118"/>
        <end position="136"/>
    </location>
</feature>
<keyword evidence="1 2" id="KW-0694">RNA-binding</keyword>
<gene>
    <name evidence="6" type="ORF">IE077_004144</name>
</gene>